<dbReference type="Pfam" id="PF23984">
    <property type="entry name" value="DUF7307"/>
    <property type="match status" value="1"/>
</dbReference>
<organism evidence="3">
    <name type="scientific">viral metagenome</name>
    <dbReference type="NCBI Taxonomy" id="1070528"/>
    <lineage>
        <taxon>unclassified sequences</taxon>
        <taxon>metagenomes</taxon>
        <taxon>organismal metagenomes</taxon>
    </lineage>
</organism>
<dbReference type="AlphaFoldDB" id="A0A6M3K7Z0"/>
<protein>
    <submittedName>
        <fullName evidence="3">Uncharacterized protein</fullName>
    </submittedName>
</protein>
<sequence>MDVLRQLAELDDAKKDFEAKLKIVKDQLTVVEDEAFKRMETESVQSIALEGVLYFRKTTKKYAAKADVRDKANMWLKEHGFGDLFKETIDPRTLSSELTRAVEQEEIIIPEELFNNVILNQIGRRKAVERP</sequence>
<dbReference type="EMBL" id="MT142309">
    <property type="protein sequence ID" value="QJA77897.1"/>
    <property type="molecule type" value="Genomic_DNA"/>
</dbReference>
<reference evidence="3" key="1">
    <citation type="submission" date="2020-03" db="EMBL/GenBank/DDBJ databases">
        <title>The deep terrestrial virosphere.</title>
        <authorList>
            <person name="Holmfeldt K."/>
            <person name="Nilsson E."/>
            <person name="Simone D."/>
            <person name="Lopez-Fernandez M."/>
            <person name="Wu X."/>
            <person name="de Brujin I."/>
            <person name="Lundin D."/>
            <person name="Andersson A."/>
            <person name="Bertilsson S."/>
            <person name="Dopson M."/>
        </authorList>
    </citation>
    <scope>NUCLEOTIDE SEQUENCE</scope>
    <source>
        <strain evidence="3">MM415A01190</strain>
        <strain evidence="2">MM415B00683</strain>
    </source>
</reference>
<accession>A0A6M3K7Z0</accession>
<evidence type="ECO:0000313" key="3">
    <source>
        <dbReference type="EMBL" id="QJA77897.1"/>
    </source>
</evidence>
<dbReference type="InterPro" id="IPR055731">
    <property type="entry name" value="Pam3_gp33-like"/>
</dbReference>
<keyword evidence="1" id="KW-0175">Coiled coil</keyword>
<feature type="coiled-coil region" evidence="1">
    <location>
        <begin position="7"/>
        <end position="34"/>
    </location>
</feature>
<gene>
    <name evidence="3" type="ORF">MM415A01190_0002</name>
    <name evidence="2" type="ORF">MM415B00683_0034</name>
</gene>
<evidence type="ECO:0000256" key="1">
    <source>
        <dbReference type="SAM" id="Coils"/>
    </source>
</evidence>
<dbReference type="EMBL" id="MT141486">
    <property type="protein sequence ID" value="QJA62964.1"/>
    <property type="molecule type" value="Genomic_DNA"/>
</dbReference>
<evidence type="ECO:0000313" key="2">
    <source>
        <dbReference type="EMBL" id="QJA62964.1"/>
    </source>
</evidence>
<name>A0A6M3K7Z0_9ZZZZ</name>
<proteinExistence type="predicted"/>